<name>A0A7S2W704_9STRA</name>
<feature type="repeat" description="WD" evidence="3">
    <location>
        <begin position="207"/>
        <end position="248"/>
    </location>
</feature>
<dbReference type="PROSITE" id="PS50082">
    <property type="entry name" value="WD_REPEATS_2"/>
    <property type="match status" value="1"/>
</dbReference>
<feature type="compositionally biased region" description="Gly residues" evidence="4">
    <location>
        <begin position="63"/>
        <end position="72"/>
    </location>
</feature>
<dbReference type="PROSITE" id="PS50294">
    <property type="entry name" value="WD_REPEATS_REGION"/>
    <property type="match status" value="1"/>
</dbReference>
<feature type="region of interest" description="Disordered" evidence="4">
    <location>
        <begin position="1"/>
        <end position="25"/>
    </location>
</feature>
<keyword evidence="1 3" id="KW-0853">WD repeat</keyword>
<dbReference type="PANTHER" id="PTHR10971">
    <property type="entry name" value="MRNA EXPORT FACTOR AND BUB3"/>
    <property type="match status" value="1"/>
</dbReference>
<feature type="compositionally biased region" description="Gly residues" evidence="4">
    <location>
        <begin position="88"/>
        <end position="100"/>
    </location>
</feature>
<keyword evidence="2" id="KW-0677">Repeat</keyword>
<dbReference type="AlphaFoldDB" id="A0A7S2W704"/>
<evidence type="ECO:0000256" key="1">
    <source>
        <dbReference type="ARBA" id="ARBA00022574"/>
    </source>
</evidence>
<dbReference type="SUPFAM" id="SSF50978">
    <property type="entry name" value="WD40 repeat-like"/>
    <property type="match status" value="1"/>
</dbReference>
<proteinExistence type="predicted"/>
<reference evidence="5" key="1">
    <citation type="submission" date="2021-01" db="EMBL/GenBank/DDBJ databases">
        <authorList>
            <person name="Corre E."/>
            <person name="Pelletier E."/>
            <person name="Niang G."/>
            <person name="Scheremetjew M."/>
            <person name="Finn R."/>
            <person name="Kale V."/>
            <person name="Holt S."/>
            <person name="Cochrane G."/>
            <person name="Meng A."/>
            <person name="Brown T."/>
            <person name="Cohen L."/>
        </authorList>
    </citation>
    <scope>NUCLEOTIDE SEQUENCE</scope>
    <source>
        <strain evidence="5">NY070348D</strain>
    </source>
</reference>
<evidence type="ECO:0000256" key="2">
    <source>
        <dbReference type="ARBA" id="ARBA00022737"/>
    </source>
</evidence>
<evidence type="ECO:0000313" key="5">
    <source>
        <dbReference type="EMBL" id="CAD9670275.1"/>
    </source>
</evidence>
<evidence type="ECO:0000256" key="3">
    <source>
        <dbReference type="PROSITE-ProRule" id="PRU00221"/>
    </source>
</evidence>
<gene>
    <name evidence="5" type="ORF">QSP1433_LOCUS3115</name>
</gene>
<dbReference type="Pfam" id="PF00400">
    <property type="entry name" value="WD40"/>
    <property type="match status" value="2"/>
</dbReference>
<evidence type="ECO:0000256" key="4">
    <source>
        <dbReference type="SAM" id="MobiDB-lite"/>
    </source>
</evidence>
<dbReference type="InterPro" id="IPR015943">
    <property type="entry name" value="WD40/YVTN_repeat-like_dom_sf"/>
</dbReference>
<organism evidence="5">
    <name type="scientific">Mucochytrium quahogii</name>
    <dbReference type="NCBI Taxonomy" id="96639"/>
    <lineage>
        <taxon>Eukaryota</taxon>
        <taxon>Sar</taxon>
        <taxon>Stramenopiles</taxon>
        <taxon>Bigyra</taxon>
        <taxon>Labyrinthulomycetes</taxon>
        <taxon>Thraustochytrida</taxon>
        <taxon>Thraustochytriidae</taxon>
        <taxon>Mucochytrium</taxon>
    </lineage>
</organism>
<accession>A0A7S2W704</accession>
<dbReference type="InterPro" id="IPR036322">
    <property type="entry name" value="WD40_repeat_dom_sf"/>
</dbReference>
<sequence length="472" mass="50656">MSFGSFGSSTGFGQQQNNSGGFGASTSTFGASNNNASGGFSFGGGGGNTGGFGATNNQPQQQGGFGGGGFGGNTTTFGQPAQPQQSGGMFGGGAAGGGGLTNPNNDFEIPRDQNSAQDSYSCLSWTPMQNSNLMICGSWDNKLRCYNVQTSGMQIKADLQAFIDHTAPVLDCCFKHDGTGCFSVGCSNTVKYWQFAASSGQQQAQDVGRHDAPIKCVRWIKENNLLATAGWDNKLCYWDLRSPQPTLTLQLPGRADCMDIKMPYAVVGTGGSEQDRQVLIYNLQANPNQPERVLNQLGSSNSVNTANTKPLKKQYRSIAIFPDVAGFAISSIEGRCSIQYFAANRIASNFAFKCHRDKTNKLIYPVNSLAFHNQWGTFATAGGDGMWNFWDKDSKQRLKASTNAVTYQGQQEPVAVTCSGFNSNGDLFAYGISYDWGKGASFNRPNSSSLYIHNTPEAEIKPKKSSSSNRRY</sequence>
<dbReference type="Gene3D" id="2.130.10.10">
    <property type="entry name" value="YVTN repeat-like/Quinoprotein amine dehydrogenase"/>
    <property type="match status" value="1"/>
</dbReference>
<dbReference type="InterPro" id="IPR001680">
    <property type="entry name" value="WD40_rpt"/>
</dbReference>
<feature type="region of interest" description="Disordered" evidence="4">
    <location>
        <begin position="49"/>
        <end position="113"/>
    </location>
</feature>
<dbReference type="SMART" id="SM00320">
    <property type="entry name" value="WD40"/>
    <property type="match status" value="4"/>
</dbReference>
<dbReference type="EMBL" id="HBHK01005296">
    <property type="protein sequence ID" value="CAD9670275.1"/>
    <property type="molecule type" value="Transcribed_RNA"/>
</dbReference>
<protein>
    <submittedName>
        <fullName evidence="5">Uncharacterized protein</fullName>
    </submittedName>
</protein>